<keyword evidence="2 4" id="KW-0863">Zinc-finger</keyword>
<evidence type="ECO:0000313" key="7">
    <source>
        <dbReference type="EMBL" id="KAI3431569.1"/>
    </source>
</evidence>
<evidence type="ECO:0000313" key="8">
    <source>
        <dbReference type="Proteomes" id="UP001055712"/>
    </source>
</evidence>
<dbReference type="GO" id="GO:0008270">
    <property type="term" value="F:zinc ion binding"/>
    <property type="evidence" value="ECO:0007669"/>
    <property type="project" value="UniProtKB-UniRule"/>
</dbReference>
<evidence type="ECO:0000259" key="6">
    <source>
        <dbReference type="PROSITE" id="PS51083"/>
    </source>
</evidence>
<proteinExistence type="predicted"/>
<reference evidence="7" key="1">
    <citation type="journal article" date="2019" name="Plant J.">
        <title>Chlorella vulgaris genome assembly and annotation reveals the molecular basis for metabolic acclimation to high light conditions.</title>
        <authorList>
            <person name="Cecchin M."/>
            <person name="Marcolungo L."/>
            <person name="Rossato M."/>
            <person name="Girolomoni L."/>
            <person name="Cosentino E."/>
            <person name="Cuine S."/>
            <person name="Li-Beisson Y."/>
            <person name="Delledonne M."/>
            <person name="Ballottari M."/>
        </authorList>
    </citation>
    <scope>NUCLEOTIDE SEQUENCE</scope>
    <source>
        <strain evidence="7">211/11P</strain>
    </source>
</reference>
<keyword evidence="1" id="KW-0479">Metal-binding</keyword>
<dbReference type="PROSITE" id="PS51083">
    <property type="entry name" value="ZF_HIT"/>
    <property type="match status" value="1"/>
</dbReference>
<dbReference type="Pfam" id="PF04438">
    <property type="entry name" value="zf-HIT"/>
    <property type="match status" value="1"/>
</dbReference>
<dbReference type="InterPro" id="IPR007529">
    <property type="entry name" value="Znf_HIT"/>
</dbReference>
<comment type="caution">
    <text evidence="7">The sequence shown here is derived from an EMBL/GenBank/DDBJ whole genome shotgun (WGS) entry which is preliminary data.</text>
</comment>
<feature type="domain" description="HIT-type" evidence="6">
    <location>
        <begin position="136"/>
        <end position="168"/>
    </location>
</feature>
<dbReference type="CDD" id="cd21437">
    <property type="entry name" value="zf-HIT_ZNHIT1_like"/>
    <property type="match status" value="1"/>
</dbReference>
<sequence length="173" mass="19259">MDKKRTLRNRKVSERMAVVDETDRRRVIQARLAALEDDNHQGDDFAAGSDDDEFELPKGSGDEMEDGPSSGRKKKKVKVGGGMRKTRGMIAEKTRGPKVFRDYLEEAGLELLPEGVPSYLTAAVGPPRIAAPRKFCSVCGDMSAYTCTRCGSRYCSRRCHVVHTETRCLKFIA</sequence>
<accession>A0A9D4YY36</accession>
<evidence type="ECO:0000256" key="5">
    <source>
        <dbReference type="SAM" id="MobiDB-lite"/>
    </source>
</evidence>
<reference evidence="7" key="2">
    <citation type="submission" date="2020-11" db="EMBL/GenBank/DDBJ databases">
        <authorList>
            <person name="Cecchin M."/>
            <person name="Marcolungo L."/>
            <person name="Rossato M."/>
            <person name="Girolomoni L."/>
            <person name="Cosentino E."/>
            <person name="Cuine S."/>
            <person name="Li-Beisson Y."/>
            <person name="Delledonne M."/>
            <person name="Ballottari M."/>
        </authorList>
    </citation>
    <scope>NUCLEOTIDE SEQUENCE</scope>
    <source>
        <strain evidence="7">211/11P</strain>
        <tissue evidence="7">Whole cell</tissue>
    </source>
</reference>
<feature type="region of interest" description="Disordered" evidence="5">
    <location>
        <begin position="33"/>
        <end position="91"/>
    </location>
</feature>
<evidence type="ECO:0000256" key="4">
    <source>
        <dbReference type="PROSITE-ProRule" id="PRU00453"/>
    </source>
</evidence>
<dbReference type="Gene3D" id="3.30.60.190">
    <property type="match status" value="1"/>
</dbReference>
<dbReference type="AlphaFoldDB" id="A0A9D4YY36"/>
<dbReference type="GO" id="GO:0005634">
    <property type="term" value="C:nucleus"/>
    <property type="evidence" value="ECO:0007669"/>
    <property type="project" value="UniProtKB-ARBA"/>
</dbReference>
<organism evidence="7 8">
    <name type="scientific">Chlorella vulgaris</name>
    <name type="common">Green alga</name>
    <dbReference type="NCBI Taxonomy" id="3077"/>
    <lineage>
        <taxon>Eukaryota</taxon>
        <taxon>Viridiplantae</taxon>
        <taxon>Chlorophyta</taxon>
        <taxon>core chlorophytes</taxon>
        <taxon>Trebouxiophyceae</taxon>
        <taxon>Chlorellales</taxon>
        <taxon>Chlorellaceae</taxon>
        <taxon>Chlorella clade</taxon>
        <taxon>Chlorella</taxon>
    </lineage>
</organism>
<gene>
    <name evidence="7" type="ORF">D9Q98_004619</name>
</gene>
<dbReference type="OrthoDB" id="74807at2759"/>
<dbReference type="GO" id="GO:0006338">
    <property type="term" value="P:chromatin remodeling"/>
    <property type="evidence" value="ECO:0007669"/>
    <property type="project" value="InterPro"/>
</dbReference>
<evidence type="ECO:0000256" key="1">
    <source>
        <dbReference type="ARBA" id="ARBA00022723"/>
    </source>
</evidence>
<evidence type="ECO:0000256" key="3">
    <source>
        <dbReference type="ARBA" id="ARBA00022833"/>
    </source>
</evidence>
<dbReference type="SUPFAM" id="SSF144232">
    <property type="entry name" value="HIT/MYND zinc finger-like"/>
    <property type="match status" value="1"/>
</dbReference>
<keyword evidence="3" id="KW-0862">Zinc</keyword>
<name>A0A9D4YY36_CHLVU</name>
<evidence type="ECO:0000256" key="2">
    <source>
        <dbReference type="ARBA" id="ARBA00022771"/>
    </source>
</evidence>
<protein>
    <recommendedName>
        <fullName evidence="6">HIT-type domain-containing protein</fullName>
    </recommendedName>
</protein>
<dbReference type="EMBL" id="SIDB01000006">
    <property type="protein sequence ID" value="KAI3431569.1"/>
    <property type="molecule type" value="Genomic_DNA"/>
</dbReference>
<dbReference type="Proteomes" id="UP001055712">
    <property type="component" value="Unassembled WGS sequence"/>
</dbReference>
<dbReference type="PANTHER" id="PTHR13093">
    <property type="entry name" value="ZINC FINGER HIT DOMAIN CONTAINING PROTEIN 1"/>
    <property type="match status" value="1"/>
</dbReference>
<keyword evidence="8" id="KW-1185">Reference proteome</keyword>
<dbReference type="InterPro" id="IPR039723">
    <property type="entry name" value="Vps71/ZNHIT1"/>
</dbReference>